<evidence type="ECO:0000256" key="1">
    <source>
        <dbReference type="SAM" id="Phobius"/>
    </source>
</evidence>
<reference evidence="3" key="1">
    <citation type="journal article" date="2019" name="Int. J. Syst. Evol. Microbiol.">
        <title>The Global Catalogue of Microorganisms (GCM) 10K type strain sequencing project: providing services to taxonomists for standard genome sequencing and annotation.</title>
        <authorList>
            <consortium name="The Broad Institute Genomics Platform"/>
            <consortium name="The Broad Institute Genome Sequencing Center for Infectious Disease"/>
            <person name="Wu L."/>
            <person name="Ma J."/>
        </authorList>
    </citation>
    <scope>NUCLEOTIDE SEQUENCE [LARGE SCALE GENOMIC DNA]</scope>
    <source>
        <strain evidence="3">JCM 31696</strain>
    </source>
</reference>
<keyword evidence="1" id="KW-0472">Membrane</keyword>
<accession>A0ABW3CCF8</accession>
<feature type="non-terminal residue" evidence="2">
    <location>
        <position position="1"/>
    </location>
</feature>
<feature type="transmembrane region" description="Helical" evidence="1">
    <location>
        <begin position="6"/>
        <end position="30"/>
    </location>
</feature>
<dbReference type="Proteomes" id="UP001597083">
    <property type="component" value="Unassembled WGS sequence"/>
</dbReference>
<dbReference type="Gene3D" id="1.20.1250.20">
    <property type="entry name" value="MFS general substrate transporter like domains"/>
    <property type="match status" value="1"/>
</dbReference>
<feature type="transmembrane region" description="Helical" evidence="1">
    <location>
        <begin position="42"/>
        <end position="61"/>
    </location>
</feature>
<feature type="transmembrane region" description="Helical" evidence="1">
    <location>
        <begin position="73"/>
        <end position="91"/>
    </location>
</feature>
<comment type="caution">
    <text evidence="2">The sequence shown here is derived from an EMBL/GenBank/DDBJ whole genome shotgun (WGS) entry which is preliminary data.</text>
</comment>
<sequence length="113" mass="11467">AGAPLAVIAGAVVLSAVGMSIAGIVWRSLIQQKIPDAQQGQVTAWTEFGQLALTPITYLLVGPGITVLGLEGLLLVCAAAILAAALLPLLATGIRQLTLISTTDEKPVRGTSP</sequence>
<organism evidence="2 3">
    <name type="scientific">Actinomadura adrarensis</name>
    <dbReference type="NCBI Taxonomy" id="1819600"/>
    <lineage>
        <taxon>Bacteria</taxon>
        <taxon>Bacillati</taxon>
        <taxon>Actinomycetota</taxon>
        <taxon>Actinomycetes</taxon>
        <taxon>Streptosporangiales</taxon>
        <taxon>Thermomonosporaceae</taxon>
        <taxon>Actinomadura</taxon>
    </lineage>
</organism>
<proteinExistence type="predicted"/>
<keyword evidence="1" id="KW-0812">Transmembrane</keyword>
<name>A0ABW3CCF8_9ACTN</name>
<evidence type="ECO:0000313" key="2">
    <source>
        <dbReference type="EMBL" id="MFD0851619.1"/>
    </source>
</evidence>
<evidence type="ECO:0000313" key="3">
    <source>
        <dbReference type="Proteomes" id="UP001597083"/>
    </source>
</evidence>
<dbReference type="SUPFAM" id="SSF103473">
    <property type="entry name" value="MFS general substrate transporter"/>
    <property type="match status" value="1"/>
</dbReference>
<evidence type="ECO:0008006" key="4">
    <source>
        <dbReference type="Google" id="ProtNLM"/>
    </source>
</evidence>
<keyword evidence="1" id="KW-1133">Transmembrane helix</keyword>
<dbReference type="InterPro" id="IPR036259">
    <property type="entry name" value="MFS_trans_sf"/>
</dbReference>
<protein>
    <recommendedName>
        <fullName evidence="4">MFS transporter</fullName>
    </recommendedName>
</protein>
<keyword evidence="3" id="KW-1185">Reference proteome</keyword>
<gene>
    <name evidence="2" type="ORF">ACFQ07_05285</name>
</gene>
<dbReference type="EMBL" id="JBHTIR010000635">
    <property type="protein sequence ID" value="MFD0851619.1"/>
    <property type="molecule type" value="Genomic_DNA"/>
</dbReference>